<dbReference type="Gene3D" id="3.40.50.2000">
    <property type="entry name" value="Glycogen Phosphorylase B"/>
    <property type="match status" value="1"/>
</dbReference>
<reference evidence="12 13" key="1">
    <citation type="submission" date="2019-06" db="EMBL/GenBank/DDBJ databases">
        <authorList>
            <person name="Li J."/>
        </authorList>
    </citation>
    <scope>NUCLEOTIDE SEQUENCE [LARGE SCALE GENOMIC DNA]</scope>
    <source>
        <strain evidence="12 13">CGMCC 1.8012</strain>
    </source>
</reference>
<evidence type="ECO:0000256" key="4">
    <source>
        <dbReference type="ARBA" id="ARBA00019077"/>
    </source>
</evidence>
<dbReference type="InterPro" id="IPR038107">
    <property type="entry name" value="Glycos_transf_N_sf"/>
</dbReference>
<dbReference type="InterPro" id="IPR039901">
    <property type="entry name" value="Kdotransferase"/>
</dbReference>
<feature type="site" description="Transition state stabilizer" evidence="9">
    <location>
        <position position="114"/>
    </location>
</feature>
<evidence type="ECO:0000256" key="9">
    <source>
        <dbReference type="PIRSR" id="PIRSR639901-2"/>
    </source>
</evidence>
<evidence type="ECO:0000256" key="1">
    <source>
        <dbReference type="ARBA" id="ARBA00003394"/>
    </source>
</evidence>
<evidence type="ECO:0000256" key="6">
    <source>
        <dbReference type="ARBA" id="ARBA00031445"/>
    </source>
</evidence>
<comment type="subcellular location">
    <subcellularLocation>
        <location evidence="10">Cell membrane</location>
    </subcellularLocation>
</comment>
<dbReference type="Pfam" id="PF04413">
    <property type="entry name" value="Glycos_transf_N"/>
    <property type="match status" value="1"/>
</dbReference>
<feature type="active site" description="Proton acceptor" evidence="8">
    <location>
        <position position="50"/>
    </location>
</feature>
<evidence type="ECO:0000313" key="12">
    <source>
        <dbReference type="EMBL" id="TNH38858.1"/>
    </source>
</evidence>
<dbReference type="InterPro" id="IPR007507">
    <property type="entry name" value="Glycos_transf_N"/>
</dbReference>
<comment type="catalytic activity">
    <reaction evidence="7 10">
        <text>lipid IVA (E. coli) + CMP-3-deoxy-beta-D-manno-octulosonate = alpha-Kdo-(2-&gt;6)-lipid IVA (E. coli) + CMP + H(+)</text>
        <dbReference type="Rhea" id="RHEA:28066"/>
        <dbReference type="ChEBI" id="CHEBI:15378"/>
        <dbReference type="ChEBI" id="CHEBI:58603"/>
        <dbReference type="ChEBI" id="CHEBI:60364"/>
        <dbReference type="ChEBI" id="CHEBI:60377"/>
        <dbReference type="ChEBI" id="CHEBI:85987"/>
        <dbReference type="EC" id="2.4.99.12"/>
    </reaction>
</comment>
<comment type="pathway">
    <text evidence="2 10">Bacterial outer membrane biogenesis; LPS core biosynthesis.</text>
</comment>
<dbReference type="GO" id="GO:0043842">
    <property type="term" value="F:Kdo transferase activity"/>
    <property type="evidence" value="ECO:0007669"/>
    <property type="project" value="UniProtKB-EC"/>
</dbReference>
<evidence type="ECO:0000256" key="7">
    <source>
        <dbReference type="ARBA" id="ARBA00049183"/>
    </source>
</evidence>
<keyword evidence="10" id="KW-1003">Cell membrane</keyword>
<sequence>MIYDATTRIAEAALCLRARLGGSRALRERLVCTGAPGPAAIWLHAASVGELTSARVVIKALAARHPLTVTTNSETGRALAQDWGLPARLAPLDLPGALARFLDAARPALAITVEGEFWPLRSRLLAERGIRQAMIGARMSERSAGTWARFPRIIGPMLGRVAALSAQDQGSEARLLNLGLPHRALLPRLDLKLLAPAAQPVPPDSAARDRVILAASTHEGEDGPVLDAFAALRDARPDLRLILAPRHPDRGDAIAALIAARGLSFARRSVGADDAPPGGVLLADTLGEMARWYARAGICIIGGSLQDHGGHTPWEPAAHGCALIHGPHVGNFVEAFDALDGHGAARPAGDLAATLSRLTDTPDEARAMGRAARAVLVDRAGDPAALIARLDDLARAPGGPDIGII</sequence>
<dbReference type="UniPathway" id="UPA00958"/>
<feature type="site" description="Transition state stabilizer" evidence="9">
    <location>
        <position position="192"/>
    </location>
</feature>
<evidence type="ECO:0000256" key="2">
    <source>
        <dbReference type="ARBA" id="ARBA00004713"/>
    </source>
</evidence>
<organism evidence="12 13">
    <name type="scientific">Paracoccus haeundaensis</name>
    <dbReference type="NCBI Taxonomy" id="225362"/>
    <lineage>
        <taxon>Bacteria</taxon>
        <taxon>Pseudomonadati</taxon>
        <taxon>Pseudomonadota</taxon>
        <taxon>Alphaproteobacteria</taxon>
        <taxon>Rhodobacterales</taxon>
        <taxon>Paracoccaceae</taxon>
        <taxon>Paracoccus</taxon>
    </lineage>
</organism>
<evidence type="ECO:0000256" key="10">
    <source>
        <dbReference type="RuleBase" id="RU365103"/>
    </source>
</evidence>
<evidence type="ECO:0000259" key="11">
    <source>
        <dbReference type="Pfam" id="PF04413"/>
    </source>
</evidence>
<evidence type="ECO:0000256" key="5">
    <source>
        <dbReference type="ARBA" id="ARBA00022679"/>
    </source>
</evidence>
<dbReference type="EC" id="2.4.99.12" evidence="3 10"/>
<name>A0A5C4R4S2_9RHOB</name>
<keyword evidence="10" id="KW-0472">Membrane</keyword>
<keyword evidence="10" id="KW-0448">Lipopolysaccharide biosynthesis</keyword>
<evidence type="ECO:0000313" key="13">
    <source>
        <dbReference type="Proteomes" id="UP000304880"/>
    </source>
</evidence>
<comment type="caution">
    <text evidence="12">The sequence shown here is derived from an EMBL/GenBank/DDBJ whole genome shotgun (WGS) entry which is preliminary data.</text>
</comment>
<dbReference type="AlphaFoldDB" id="A0A5C4R4S2"/>
<dbReference type="GO" id="GO:0005886">
    <property type="term" value="C:plasma membrane"/>
    <property type="evidence" value="ECO:0007669"/>
    <property type="project" value="UniProtKB-SubCell"/>
</dbReference>
<keyword evidence="13" id="KW-1185">Reference proteome</keyword>
<dbReference type="Gene3D" id="3.40.50.11720">
    <property type="entry name" value="3-Deoxy-D-manno-octulosonic-acid transferase, N-terminal domain"/>
    <property type="match status" value="1"/>
</dbReference>
<evidence type="ECO:0000256" key="3">
    <source>
        <dbReference type="ARBA" id="ARBA00012621"/>
    </source>
</evidence>
<keyword evidence="5 10" id="KW-0808">Transferase</keyword>
<accession>A0A5C4R4S2</accession>
<feature type="domain" description="3-deoxy-D-manno-octulosonic-acid transferase N-terminal" evidence="11">
    <location>
        <begin position="26"/>
        <end position="192"/>
    </location>
</feature>
<gene>
    <name evidence="12" type="ORF">FHD67_12400</name>
</gene>
<dbReference type="Proteomes" id="UP000304880">
    <property type="component" value="Unassembled WGS sequence"/>
</dbReference>
<dbReference type="GO" id="GO:0009245">
    <property type="term" value="P:lipid A biosynthetic process"/>
    <property type="evidence" value="ECO:0007669"/>
    <property type="project" value="TreeGrafter"/>
</dbReference>
<comment type="function">
    <text evidence="1 10">Involved in lipopolysaccharide (LPS) biosynthesis. Catalyzes the transfer of 3-deoxy-D-manno-octulosonate (Kdo) residue(s) from CMP-Kdo to lipid IV(A), the tetraacyldisaccharide-1,4'-bisphosphate precursor of lipid A.</text>
</comment>
<dbReference type="SUPFAM" id="SSF53756">
    <property type="entry name" value="UDP-Glycosyltransferase/glycogen phosphorylase"/>
    <property type="match status" value="1"/>
</dbReference>
<proteinExistence type="inferred from homology"/>
<comment type="similarity">
    <text evidence="10">Belongs to the glycosyltransferase group 1 family.</text>
</comment>
<dbReference type="EMBL" id="VDDC01000021">
    <property type="protein sequence ID" value="TNH38858.1"/>
    <property type="molecule type" value="Genomic_DNA"/>
</dbReference>
<protein>
    <recommendedName>
        <fullName evidence="4 10">3-deoxy-D-manno-octulosonic acid transferase</fullName>
        <shortName evidence="10">Kdo transferase</shortName>
        <ecNumber evidence="3 10">2.4.99.12</ecNumber>
    </recommendedName>
    <alternativeName>
        <fullName evidence="6 10">Lipid IV(A) 3-deoxy-D-manno-octulosonic acid transferase</fullName>
    </alternativeName>
</protein>
<evidence type="ECO:0000256" key="8">
    <source>
        <dbReference type="PIRSR" id="PIRSR639901-1"/>
    </source>
</evidence>
<dbReference type="RefSeq" id="WP_139598856.1">
    <property type="nucleotide sequence ID" value="NZ_VDDC01000021.1"/>
</dbReference>
<dbReference type="PANTHER" id="PTHR42755">
    <property type="entry name" value="3-DEOXY-MANNO-OCTULOSONATE CYTIDYLYLTRANSFERASE"/>
    <property type="match status" value="1"/>
</dbReference>
<dbReference type="PANTHER" id="PTHR42755:SF1">
    <property type="entry name" value="3-DEOXY-D-MANNO-OCTULOSONIC ACID TRANSFERASE, MITOCHONDRIAL-RELATED"/>
    <property type="match status" value="1"/>
</dbReference>
<dbReference type="GO" id="GO:0009244">
    <property type="term" value="P:lipopolysaccharide core region biosynthetic process"/>
    <property type="evidence" value="ECO:0007669"/>
    <property type="project" value="UniProtKB-UniRule"/>
</dbReference>